<dbReference type="RefSeq" id="XP_066612505.1">
    <property type="nucleotide sequence ID" value="XM_066759018.1"/>
</dbReference>
<gene>
    <name evidence="2" type="ORF">I308_104545</name>
</gene>
<evidence type="ECO:0000313" key="3">
    <source>
        <dbReference type="Proteomes" id="UP000054399"/>
    </source>
</evidence>
<feature type="compositionally biased region" description="Basic and acidic residues" evidence="1">
    <location>
        <begin position="95"/>
        <end position="127"/>
    </location>
</feature>
<dbReference type="EMBL" id="ATAM02000008">
    <property type="protein sequence ID" value="KAL0245421.1"/>
    <property type="molecule type" value="Genomic_DNA"/>
</dbReference>
<feature type="compositionally biased region" description="Pro residues" evidence="1">
    <location>
        <begin position="130"/>
        <end position="144"/>
    </location>
</feature>
<dbReference type="Pfam" id="PF08432">
    <property type="entry name" value="Vfa1"/>
    <property type="match status" value="1"/>
</dbReference>
<evidence type="ECO:0000256" key="1">
    <source>
        <dbReference type="SAM" id="MobiDB-lite"/>
    </source>
</evidence>
<accession>A0ABR3BNT0</accession>
<feature type="region of interest" description="Disordered" evidence="1">
    <location>
        <begin position="64"/>
        <end position="188"/>
    </location>
</feature>
<reference evidence="3" key="1">
    <citation type="submission" date="2015-01" db="EMBL/GenBank/DDBJ databases">
        <title>The Genome Sequence of Cryptococcus gattii MMRL2647.</title>
        <authorList>
            <consortium name="The Broad Institute Genomics Platform"/>
            <person name="Cuomo C."/>
            <person name="Litvintseva A."/>
            <person name="Chen Y."/>
            <person name="Heitman J."/>
            <person name="Sun S."/>
            <person name="Springer D."/>
            <person name="Dromer F."/>
            <person name="Young S."/>
            <person name="Zeng Q."/>
            <person name="Gargeya S."/>
            <person name="Abouelleil A."/>
            <person name="Alvarado L."/>
            <person name="Chapman S.B."/>
            <person name="Gainer-Dewar J."/>
            <person name="Goldberg J."/>
            <person name="Griggs A."/>
            <person name="Gujja S."/>
            <person name="Hansen M."/>
            <person name="Howarth C."/>
            <person name="Imamovic A."/>
            <person name="Larimer J."/>
            <person name="Murphy C."/>
            <person name="Naylor J."/>
            <person name="Pearson M."/>
            <person name="Priest M."/>
            <person name="Roberts A."/>
            <person name="Saif S."/>
            <person name="Shea T."/>
            <person name="Sykes S."/>
            <person name="Wortman J."/>
            <person name="Nusbaum C."/>
            <person name="Birren B."/>
        </authorList>
    </citation>
    <scope>NUCLEOTIDE SEQUENCE [LARGE SCALE GENOMIC DNA]</scope>
    <source>
        <strain evidence="3">IND107</strain>
    </source>
</reference>
<comment type="caution">
    <text evidence="2">The sequence shown here is derived from an EMBL/GenBank/DDBJ whole genome shotgun (WGS) entry which is preliminary data.</text>
</comment>
<dbReference type="GeneID" id="91991401"/>
<protein>
    <recommendedName>
        <fullName evidence="4">VPS4-associated protein 1</fullName>
    </recommendedName>
</protein>
<dbReference type="Proteomes" id="UP000054399">
    <property type="component" value="Unassembled WGS sequence"/>
</dbReference>
<dbReference type="InterPro" id="IPR013640">
    <property type="entry name" value="Vfa1"/>
</dbReference>
<keyword evidence="3" id="KW-1185">Reference proteome</keyword>
<reference evidence="2 3" key="2">
    <citation type="submission" date="2024-01" db="EMBL/GenBank/DDBJ databases">
        <title>Comparative genomics of Cryptococcus and Kwoniella reveals pathogenesis evolution and contrasting modes of karyotype evolution via chromosome fusion or intercentromeric recombination.</title>
        <authorList>
            <person name="Coelho M.A."/>
            <person name="David-Palma M."/>
            <person name="Shea T."/>
            <person name="Bowers K."/>
            <person name="Mcginley-Smith S."/>
            <person name="Mohammad A.W."/>
            <person name="Gnirke A."/>
            <person name="Yurkov A.M."/>
            <person name="Nowrousian M."/>
            <person name="Sun S."/>
            <person name="Cuomo C.A."/>
            <person name="Heitman J."/>
        </authorList>
    </citation>
    <scope>NUCLEOTIDE SEQUENCE [LARGE SCALE GENOMIC DNA]</scope>
    <source>
        <strain evidence="2 3">IND107</strain>
    </source>
</reference>
<dbReference type="PANTHER" id="PTHR28218">
    <property type="entry name" value="VPS4-ASSOCIATED PROTEIN 1"/>
    <property type="match status" value="1"/>
</dbReference>
<evidence type="ECO:0000313" key="2">
    <source>
        <dbReference type="EMBL" id="KAL0245421.1"/>
    </source>
</evidence>
<organism evidence="2 3">
    <name type="scientific">Cryptococcus tetragattii IND107</name>
    <dbReference type="NCBI Taxonomy" id="1296105"/>
    <lineage>
        <taxon>Eukaryota</taxon>
        <taxon>Fungi</taxon>
        <taxon>Dikarya</taxon>
        <taxon>Basidiomycota</taxon>
        <taxon>Agaricomycotina</taxon>
        <taxon>Tremellomycetes</taxon>
        <taxon>Tremellales</taxon>
        <taxon>Cryptococcaceae</taxon>
        <taxon>Cryptococcus</taxon>
        <taxon>Cryptococcus gattii species complex</taxon>
    </lineage>
</organism>
<sequence>MASPALQKPTTPGPLHNVYYERKVATEKPCYICHRPTTTVLTTLKMEDWLYTCDGHLSDPGFASLIPPPTPASSTPAKPSAEDIRKVVAQYQARESAKSKSAAGKDKGDGSGSKGQDKEKEKGKESPKSPASPAPASTPTPAPTPTHRKFALHRAIFDMRRNELKRREMGVKAREVGRGLPQVPRTGF</sequence>
<proteinExistence type="predicted"/>
<feature type="compositionally biased region" description="Basic and acidic residues" evidence="1">
    <location>
        <begin position="155"/>
        <end position="177"/>
    </location>
</feature>
<dbReference type="PANTHER" id="PTHR28218:SF1">
    <property type="entry name" value="VPS4-ASSOCIATED PROTEIN 1"/>
    <property type="match status" value="1"/>
</dbReference>
<evidence type="ECO:0008006" key="4">
    <source>
        <dbReference type="Google" id="ProtNLM"/>
    </source>
</evidence>
<name>A0ABR3BNT0_9TREE</name>